<evidence type="ECO:0000256" key="4">
    <source>
        <dbReference type="ARBA" id="ARBA00022723"/>
    </source>
</evidence>
<dbReference type="InterPro" id="IPR014710">
    <property type="entry name" value="RmlC-like_jellyroll"/>
</dbReference>
<dbReference type="OrthoDB" id="543511at2759"/>
<reference evidence="13 14" key="1">
    <citation type="submission" date="2025-04" db="UniProtKB">
        <authorList>
            <consortium name="RefSeq"/>
        </authorList>
    </citation>
    <scope>IDENTIFICATION</scope>
</reference>
<evidence type="ECO:0000256" key="10">
    <source>
        <dbReference type="PIRSR" id="PIRSR610300-51"/>
    </source>
</evidence>
<dbReference type="SUPFAM" id="SSF51182">
    <property type="entry name" value="RmlC-like cupins"/>
    <property type="match status" value="1"/>
</dbReference>
<feature type="binding site" evidence="10">
    <location>
        <position position="118"/>
    </location>
    <ligand>
        <name>Fe cation</name>
        <dbReference type="ChEBI" id="CHEBI:24875"/>
        <note>catalytic</note>
    </ligand>
</feature>
<dbReference type="GO" id="GO:0008198">
    <property type="term" value="F:ferrous iron binding"/>
    <property type="evidence" value="ECO:0007669"/>
    <property type="project" value="TreeGrafter"/>
</dbReference>
<evidence type="ECO:0000256" key="6">
    <source>
        <dbReference type="ARBA" id="ARBA00022964"/>
    </source>
</evidence>
<feature type="binding site" evidence="10">
    <location>
        <position position="171"/>
    </location>
    <ligand>
        <name>Fe cation</name>
        <dbReference type="ChEBI" id="CHEBI:24875"/>
        <note>catalytic</note>
    </ligand>
</feature>
<evidence type="ECO:0000313" key="14">
    <source>
        <dbReference type="RefSeq" id="XP_055872793.1"/>
    </source>
</evidence>
<keyword evidence="5 9" id="KW-0883">Thioether bond</keyword>
<dbReference type="RefSeq" id="XP_055872792.1">
    <property type="nucleotide sequence ID" value="XM_056016817.1"/>
</dbReference>
<evidence type="ECO:0000256" key="9">
    <source>
        <dbReference type="PIRSR" id="PIRSR610300-50"/>
    </source>
</evidence>
<evidence type="ECO:0000256" key="5">
    <source>
        <dbReference type="ARBA" id="ARBA00022784"/>
    </source>
</evidence>
<dbReference type="Pfam" id="PF05995">
    <property type="entry name" value="CDO_I"/>
    <property type="match status" value="1"/>
</dbReference>
<dbReference type="GO" id="GO:0017172">
    <property type="term" value="F:cysteine dioxygenase activity"/>
    <property type="evidence" value="ECO:0007669"/>
    <property type="project" value="UniProtKB-UniRule"/>
</dbReference>
<dbReference type="AlphaFoldDB" id="A0A9W2ZCV6"/>
<dbReference type="GO" id="GO:0042412">
    <property type="term" value="P:taurine biosynthetic process"/>
    <property type="evidence" value="ECO:0007669"/>
    <property type="project" value="UniProtKB-UniRule"/>
</dbReference>
<comment type="catalytic activity">
    <reaction evidence="11">
        <text>L-cysteine + O2 = 3-sulfino-L-alanine + H(+)</text>
        <dbReference type="Rhea" id="RHEA:20441"/>
        <dbReference type="ChEBI" id="CHEBI:15378"/>
        <dbReference type="ChEBI" id="CHEBI:15379"/>
        <dbReference type="ChEBI" id="CHEBI:35235"/>
        <dbReference type="ChEBI" id="CHEBI:61085"/>
        <dbReference type="EC" id="1.13.11.20"/>
    </reaction>
</comment>
<dbReference type="PANTHER" id="PTHR12918:SF1">
    <property type="entry name" value="CYSTEINE DIOXYGENASE TYPE 1"/>
    <property type="match status" value="1"/>
</dbReference>
<dbReference type="CDD" id="cd10548">
    <property type="entry name" value="cupin_CDO"/>
    <property type="match status" value="1"/>
</dbReference>
<proteinExistence type="inferred from homology"/>
<keyword evidence="8 10" id="KW-0408">Iron</keyword>
<protein>
    <recommendedName>
        <fullName evidence="3 11">Cysteine dioxygenase</fullName>
        <ecNumber evidence="3 11">1.13.11.20</ecNumber>
    </recommendedName>
</protein>
<evidence type="ECO:0000313" key="12">
    <source>
        <dbReference type="Proteomes" id="UP001165740"/>
    </source>
</evidence>
<feature type="cross-link" description="3'-(S-cysteinyl)-tyrosine (Cys-Tyr)" evidence="9">
    <location>
        <begin position="125"/>
        <end position="188"/>
    </location>
</feature>
<evidence type="ECO:0000256" key="8">
    <source>
        <dbReference type="ARBA" id="ARBA00023004"/>
    </source>
</evidence>
<dbReference type="RefSeq" id="XP_055872793.1">
    <property type="nucleotide sequence ID" value="XM_056016818.1"/>
</dbReference>
<keyword evidence="6 11" id="KW-0223">Dioxygenase</keyword>
<evidence type="ECO:0000256" key="11">
    <source>
        <dbReference type="RuleBase" id="RU366010"/>
    </source>
</evidence>
<gene>
    <name evidence="13 14" type="primary">LOC129923897</name>
</gene>
<dbReference type="PANTHER" id="PTHR12918">
    <property type="entry name" value="CYSTEINE DIOXYGENASE"/>
    <property type="match status" value="1"/>
</dbReference>
<comment type="similarity">
    <text evidence="2 11">Belongs to the cysteine dioxygenase family.</text>
</comment>
<evidence type="ECO:0000256" key="2">
    <source>
        <dbReference type="ARBA" id="ARBA00006622"/>
    </source>
</evidence>
<keyword evidence="12" id="KW-1185">Reference proteome</keyword>
<sequence length="219" mass="25842">MVPSIFLKFGQNVLEYFLDIYWNFPTLENNVRQNDSLERQTRDYFTIPDLIEELMSLNWRHKNIRKHVRRSLEAYKGDDYMQYINIQEPEYRRIGIHENYDFQVLLCYFPPLKGNPPHNHGDAHCCFKVMKGEVHEKQYRIPNHTGPMQWRAIRIYEPGEINETSKLLNLHSCYNNSQSEIAVAVVVYFPPLTSCYTYDESTGLARLALTPDSSLTIET</sequence>
<dbReference type="InterPro" id="IPR011051">
    <property type="entry name" value="RmlC_Cupin_sf"/>
</dbReference>
<evidence type="ECO:0000256" key="1">
    <source>
        <dbReference type="ARBA" id="ARBA00004759"/>
    </source>
</evidence>
<comment type="cofactor">
    <cofactor evidence="11">
        <name>Fe cation</name>
        <dbReference type="ChEBI" id="CHEBI:24875"/>
    </cofactor>
    <text evidence="11">Binds 1 Fe cation per subunit.</text>
</comment>
<evidence type="ECO:0000256" key="7">
    <source>
        <dbReference type="ARBA" id="ARBA00023002"/>
    </source>
</evidence>
<dbReference type="Proteomes" id="UP001165740">
    <property type="component" value="Chromosome 18"/>
</dbReference>
<dbReference type="GeneID" id="129923897"/>
<organism evidence="12 14">
    <name type="scientific">Biomphalaria glabrata</name>
    <name type="common">Bloodfluke planorb</name>
    <name type="synonym">Freshwater snail</name>
    <dbReference type="NCBI Taxonomy" id="6526"/>
    <lineage>
        <taxon>Eukaryota</taxon>
        <taxon>Metazoa</taxon>
        <taxon>Spiralia</taxon>
        <taxon>Lophotrochozoa</taxon>
        <taxon>Mollusca</taxon>
        <taxon>Gastropoda</taxon>
        <taxon>Heterobranchia</taxon>
        <taxon>Euthyneura</taxon>
        <taxon>Panpulmonata</taxon>
        <taxon>Hygrophila</taxon>
        <taxon>Lymnaeoidea</taxon>
        <taxon>Planorbidae</taxon>
        <taxon>Biomphalaria</taxon>
    </lineage>
</organism>
<dbReference type="EC" id="1.13.11.20" evidence="3 11"/>
<feature type="binding site" evidence="10">
    <location>
        <position position="120"/>
    </location>
    <ligand>
        <name>Fe cation</name>
        <dbReference type="ChEBI" id="CHEBI:24875"/>
        <note>catalytic</note>
    </ligand>
</feature>
<dbReference type="Gene3D" id="2.60.120.10">
    <property type="entry name" value="Jelly Rolls"/>
    <property type="match status" value="1"/>
</dbReference>
<name>A0A9W2ZCV6_BIOGL</name>
<accession>A0A9W2ZCV6</accession>
<dbReference type="InterPro" id="IPR010300">
    <property type="entry name" value="CDO_1"/>
</dbReference>
<evidence type="ECO:0000313" key="13">
    <source>
        <dbReference type="RefSeq" id="XP_055872792.1"/>
    </source>
</evidence>
<comment type="pathway">
    <text evidence="1 11">Organosulfur biosynthesis; taurine biosynthesis; hypotaurine from L-cysteine: step 1/2.</text>
</comment>
<keyword evidence="7 11" id="KW-0560">Oxidoreductase</keyword>
<evidence type="ECO:0000256" key="3">
    <source>
        <dbReference type="ARBA" id="ARBA00013133"/>
    </source>
</evidence>
<keyword evidence="4 10" id="KW-0479">Metal-binding</keyword>